<protein>
    <submittedName>
        <fullName evidence="2">Uncharacterized protein</fullName>
    </submittedName>
</protein>
<evidence type="ECO:0000313" key="2">
    <source>
        <dbReference type="EMBL" id="KAF0929639.1"/>
    </source>
</evidence>
<proteinExistence type="predicted"/>
<feature type="compositionally biased region" description="Polar residues" evidence="1">
    <location>
        <begin position="56"/>
        <end position="73"/>
    </location>
</feature>
<accession>A0A6G1EYH7</accession>
<name>A0A6G1EYH7_9ORYZ</name>
<evidence type="ECO:0000256" key="1">
    <source>
        <dbReference type="SAM" id="MobiDB-lite"/>
    </source>
</evidence>
<comment type="caution">
    <text evidence="2">The sequence shown here is derived from an EMBL/GenBank/DDBJ whole genome shotgun (WGS) entry which is preliminary data.</text>
</comment>
<dbReference type="AlphaFoldDB" id="A0A6G1EYH7"/>
<evidence type="ECO:0000313" key="3">
    <source>
        <dbReference type="Proteomes" id="UP000479710"/>
    </source>
</evidence>
<dbReference type="Proteomes" id="UP000479710">
    <property type="component" value="Unassembled WGS sequence"/>
</dbReference>
<dbReference type="EMBL" id="SPHZ02000002">
    <property type="protein sequence ID" value="KAF0929639.1"/>
    <property type="molecule type" value="Genomic_DNA"/>
</dbReference>
<reference evidence="2 3" key="1">
    <citation type="submission" date="2019-11" db="EMBL/GenBank/DDBJ databases">
        <title>Whole genome sequence of Oryza granulata.</title>
        <authorList>
            <person name="Li W."/>
        </authorList>
    </citation>
    <scope>NUCLEOTIDE SEQUENCE [LARGE SCALE GENOMIC DNA]</scope>
    <source>
        <strain evidence="3">cv. Menghai</strain>
        <tissue evidence="2">Leaf</tissue>
    </source>
</reference>
<keyword evidence="3" id="KW-1185">Reference proteome</keyword>
<feature type="region of interest" description="Disordered" evidence="1">
    <location>
        <begin position="54"/>
        <end position="73"/>
    </location>
</feature>
<gene>
    <name evidence="2" type="ORF">E2562_022997</name>
</gene>
<organism evidence="2 3">
    <name type="scientific">Oryza meyeriana var. granulata</name>
    <dbReference type="NCBI Taxonomy" id="110450"/>
    <lineage>
        <taxon>Eukaryota</taxon>
        <taxon>Viridiplantae</taxon>
        <taxon>Streptophyta</taxon>
        <taxon>Embryophyta</taxon>
        <taxon>Tracheophyta</taxon>
        <taxon>Spermatophyta</taxon>
        <taxon>Magnoliopsida</taxon>
        <taxon>Liliopsida</taxon>
        <taxon>Poales</taxon>
        <taxon>Poaceae</taxon>
        <taxon>BOP clade</taxon>
        <taxon>Oryzoideae</taxon>
        <taxon>Oryzeae</taxon>
        <taxon>Oryzinae</taxon>
        <taxon>Oryza</taxon>
        <taxon>Oryza meyeriana</taxon>
    </lineage>
</organism>
<sequence>MGAVEGLGERVAQMARVLGGSVHGGDTLLSEAALESGTVASKCAVPVYPPCAPIDISSTDEPTTDVGQSEEVQ</sequence>